<sequence>MRAITIIGLGQVGSNLAAQLLASDSVDQLDLLDQSDERAVGVATDLGDAYPDAAITSQDWSSVSRADIVVVALGKRDLIAADRFGELAFNAQAIHDLGQQMADADIPGVVLNLANPNEASTAFIQQEWRLQPKQTVGIGTIVDTARLRRTMADQLGLSYNAVTGFVDGQHDGNLVMPWSTWRVNGQLLDRPVMGKTIDQQQAAIEARMKGFTAIKGLTSDWTALVAWTLRVIKSIFADSGDTYPLAVNQPQFGGYISFPVQIGRKGVGNYLLLPLDELETGQLKVAANAIAQQLAAMQASN</sequence>
<feature type="active site" description="Proton acceptor" evidence="3">
    <location>
        <position position="170"/>
    </location>
</feature>
<keyword evidence="2 4" id="KW-0520">NAD</keyword>
<evidence type="ECO:0000313" key="7">
    <source>
        <dbReference type="Proteomes" id="UP000050934"/>
    </source>
</evidence>
<dbReference type="RefSeq" id="WP_057741329.1">
    <property type="nucleotide sequence ID" value="NZ_JQBW01000010.1"/>
</dbReference>
<feature type="binding site" evidence="4">
    <location>
        <position position="33"/>
    </location>
    <ligand>
        <name>NAD(+)</name>
        <dbReference type="ChEBI" id="CHEBI:57540"/>
    </ligand>
</feature>
<comment type="caution">
    <text evidence="6">The sequence shown here is derived from an EMBL/GenBank/DDBJ whole genome shotgun (WGS) entry which is preliminary data.</text>
</comment>
<accession>A0A0R2I3K8</accession>
<dbReference type="SUPFAM" id="SSF56327">
    <property type="entry name" value="LDH C-terminal domain-like"/>
    <property type="match status" value="1"/>
</dbReference>
<feature type="domain" description="Lactate/malate dehydrogenase N-terminal" evidence="5">
    <location>
        <begin position="4"/>
        <end position="137"/>
    </location>
</feature>
<keyword evidence="7" id="KW-1185">Reference proteome</keyword>
<dbReference type="PRINTS" id="PR00086">
    <property type="entry name" value="LLDHDRGNASE"/>
</dbReference>
<dbReference type="PATRIC" id="fig|396268.3.peg.617"/>
<reference evidence="6 7" key="1">
    <citation type="journal article" date="2015" name="Genome Announc.">
        <title>Expanding the biotechnology potential of lactobacilli through comparative genomics of 213 strains and associated genera.</title>
        <authorList>
            <person name="Sun Z."/>
            <person name="Harris H.M."/>
            <person name="McCann A."/>
            <person name="Guo C."/>
            <person name="Argimon S."/>
            <person name="Zhang W."/>
            <person name="Yang X."/>
            <person name="Jeffery I.B."/>
            <person name="Cooney J.C."/>
            <person name="Kagawa T.F."/>
            <person name="Liu W."/>
            <person name="Song Y."/>
            <person name="Salvetti E."/>
            <person name="Wrobel A."/>
            <person name="Rasinkangas P."/>
            <person name="Parkhill J."/>
            <person name="Rea M.C."/>
            <person name="O'Sullivan O."/>
            <person name="Ritari J."/>
            <person name="Douillard F.P."/>
            <person name="Paul Ross R."/>
            <person name="Yang R."/>
            <person name="Briner A.E."/>
            <person name="Felis G.E."/>
            <person name="de Vos W.M."/>
            <person name="Barrangou R."/>
            <person name="Klaenhammer T.R."/>
            <person name="Caufield P.W."/>
            <person name="Cui Y."/>
            <person name="Zhang H."/>
            <person name="O'Toole P.W."/>
        </authorList>
    </citation>
    <scope>NUCLEOTIDE SEQUENCE [LARGE SCALE GENOMIC DNA]</scope>
    <source>
        <strain evidence="6 7">DSM 17896</strain>
    </source>
</reference>
<evidence type="ECO:0000313" key="6">
    <source>
        <dbReference type="EMBL" id="KRN58166.1"/>
    </source>
</evidence>
<dbReference type="SUPFAM" id="SSF51735">
    <property type="entry name" value="NAD(P)-binding Rossmann-fold domains"/>
    <property type="match status" value="1"/>
</dbReference>
<dbReference type="EMBL" id="JQBW01000010">
    <property type="protein sequence ID" value="KRN58166.1"/>
    <property type="molecule type" value="Genomic_DNA"/>
</dbReference>
<dbReference type="STRING" id="396268.IV45_GL000609"/>
<dbReference type="AlphaFoldDB" id="A0A0R2I3K8"/>
<dbReference type="InterPro" id="IPR015955">
    <property type="entry name" value="Lactate_DH/Glyco_Ohase_4_C"/>
</dbReference>
<organism evidence="6 7">
    <name type="scientific">Limosilactobacillus secaliphilus</name>
    <dbReference type="NCBI Taxonomy" id="396268"/>
    <lineage>
        <taxon>Bacteria</taxon>
        <taxon>Bacillati</taxon>
        <taxon>Bacillota</taxon>
        <taxon>Bacilli</taxon>
        <taxon>Lactobacillales</taxon>
        <taxon>Lactobacillaceae</taxon>
        <taxon>Limosilactobacillus</taxon>
    </lineage>
</organism>
<evidence type="ECO:0000259" key="5">
    <source>
        <dbReference type="Pfam" id="PF00056"/>
    </source>
</evidence>
<feature type="binding site" evidence="4">
    <location>
        <begin position="8"/>
        <end position="13"/>
    </location>
    <ligand>
        <name>NAD(+)</name>
        <dbReference type="ChEBI" id="CHEBI:57540"/>
    </ligand>
</feature>
<dbReference type="InterPro" id="IPR001236">
    <property type="entry name" value="Lactate/malate_DH_N"/>
</dbReference>
<dbReference type="InterPro" id="IPR001557">
    <property type="entry name" value="L-lactate/malate_DH"/>
</dbReference>
<keyword evidence="1" id="KW-0560">Oxidoreductase</keyword>
<dbReference type="GO" id="GO:0004459">
    <property type="term" value="F:L-lactate dehydrogenase (NAD+) activity"/>
    <property type="evidence" value="ECO:0007669"/>
    <property type="project" value="TreeGrafter"/>
</dbReference>
<protein>
    <submittedName>
        <fullName evidence="6">Lactate malate dehydrogenase</fullName>
    </submittedName>
</protein>
<dbReference type="OrthoDB" id="9802969at2"/>
<dbReference type="PANTHER" id="PTHR43128">
    <property type="entry name" value="L-2-HYDROXYCARBOXYLATE DEHYDROGENASE (NAD(P)(+))"/>
    <property type="match status" value="1"/>
</dbReference>
<evidence type="ECO:0000256" key="1">
    <source>
        <dbReference type="ARBA" id="ARBA00023002"/>
    </source>
</evidence>
<dbReference type="Gene3D" id="3.40.50.720">
    <property type="entry name" value="NAD(P)-binding Rossmann-like Domain"/>
    <property type="match status" value="1"/>
</dbReference>
<dbReference type="Proteomes" id="UP000050934">
    <property type="component" value="Unassembled WGS sequence"/>
</dbReference>
<evidence type="ECO:0000256" key="3">
    <source>
        <dbReference type="PIRSR" id="PIRSR000102-1"/>
    </source>
</evidence>
<dbReference type="PIRSF" id="PIRSF000102">
    <property type="entry name" value="Lac_mal_DH"/>
    <property type="match status" value="1"/>
</dbReference>
<evidence type="ECO:0000256" key="4">
    <source>
        <dbReference type="PIRSR" id="PIRSR000102-3"/>
    </source>
</evidence>
<proteinExistence type="predicted"/>
<evidence type="ECO:0000256" key="2">
    <source>
        <dbReference type="ARBA" id="ARBA00023027"/>
    </source>
</evidence>
<name>A0A0R2I3K8_9LACO</name>
<feature type="binding site" evidence="4">
    <location>
        <position position="90"/>
    </location>
    <ligand>
        <name>NAD(+)</name>
        <dbReference type="ChEBI" id="CHEBI:57540"/>
    </ligand>
</feature>
<dbReference type="Pfam" id="PF00056">
    <property type="entry name" value="Ldh_1_N"/>
    <property type="match status" value="1"/>
</dbReference>
<dbReference type="GO" id="GO:0006089">
    <property type="term" value="P:lactate metabolic process"/>
    <property type="evidence" value="ECO:0007669"/>
    <property type="project" value="TreeGrafter"/>
</dbReference>
<dbReference type="Gene3D" id="3.90.110.10">
    <property type="entry name" value="Lactate dehydrogenase/glycoside hydrolase, family 4, C-terminal"/>
    <property type="match status" value="1"/>
</dbReference>
<dbReference type="PANTHER" id="PTHR43128:SF16">
    <property type="entry name" value="L-LACTATE DEHYDROGENASE"/>
    <property type="match status" value="1"/>
</dbReference>
<dbReference type="InterPro" id="IPR036291">
    <property type="entry name" value="NAD(P)-bd_dom_sf"/>
</dbReference>
<gene>
    <name evidence="6" type="ORF">IV45_GL000609</name>
</gene>